<evidence type="ECO:0000313" key="5">
    <source>
        <dbReference type="Proteomes" id="UP000018538"/>
    </source>
</evidence>
<evidence type="ECO:0008006" key="6">
    <source>
        <dbReference type="Google" id="ProtNLM"/>
    </source>
</evidence>
<keyword evidence="5" id="KW-1185">Reference proteome</keyword>
<reference evidence="4 5" key="1">
    <citation type="submission" date="2013-11" db="EMBL/GenBank/DDBJ databases">
        <title>The Genome Sequence of Plasmodium yoelii 17X.</title>
        <authorList>
            <consortium name="The Broad Institute Genomics Platform"/>
            <consortium name="The Broad Institute Genome Sequencing Center for Infectious Disease"/>
            <person name="Neafsey D."/>
            <person name="Adams J."/>
            <person name="Walker B."/>
            <person name="Young S.K."/>
            <person name="Zeng Q."/>
            <person name="Gargeya S."/>
            <person name="Fitzgerald M."/>
            <person name="Haas B."/>
            <person name="Abouelleil A."/>
            <person name="Alvarado L."/>
            <person name="Chapman S.B."/>
            <person name="Gainer-Dewar J."/>
            <person name="Goldberg J."/>
            <person name="Griggs A."/>
            <person name="Gujja S."/>
            <person name="Hansen M."/>
            <person name="Howarth C."/>
            <person name="Imamovic A."/>
            <person name="Ireland A."/>
            <person name="Larimer J."/>
            <person name="McCowan C."/>
            <person name="Murphy C."/>
            <person name="Pearson M."/>
            <person name="Poon T.W."/>
            <person name="Priest M."/>
            <person name="Roberts A."/>
            <person name="Saif S."/>
            <person name="Shea T."/>
            <person name="Sykes S."/>
            <person name="Wortman J."/>
            <person name="Nusbaum C."/>
            <person name="Birren B."/>
        </authorList>
    </citation>
    <scope>NUCLEOTIDE SEQUENCE [LARGE SCALE GENOMIC DNA]</scope>
    <source>
        <strain evidence="4 5">17X</strain>
    </source>
</reference>
<dbReference type="PANTHER" id="PTHR44314:SF1">
    <property type="entry name" value="CILIA- AND FLAGELLA-ASSOCIATED PROTEIN 70"/>
    <property type="match status" value="1"/>
</dbReference>
<dbReference type="Proteomes" id="UP000018538">
    <property type="component" value="Unassembled WGS sequence"/>
</dbReference>
<dbReference type="InterPro" id="IPR011990">
    <property type="entry name" value="TPR-like_helical_dom_sf"/>
</dbReference>
<dbReference type="GO" id="GO:0060271">
    <property type="term" value="P:cilium assembly"/>
    <property type="evidence" value="ECO:0007669"/>
    <property type="project" value="TreeGrafter"/>
</dbReference>
<keyword evidence="2" id="KW-0802">TPR repeat</keyword>
<evidence type="ECO:0000256" key="2">
    <source>
        <dbReference type="ARBA" id="ARBA00022803"/>
    </source>
</evidence>
<feature type="compositionally biased region" description="Basic and acidic residues" evidence="3">
    <location>
        <begin position="997"/>
        <end position="1043"/>
    </location>
</feature>
<proteinExistence type="predicted"/>
<dbReference type="GO" id="GO:0003341">
    <property type="term" value="P:cilium movement"/>
    <property type="evidence" value="ECO:0007669"/>
    <property type="project" value="TreeGrafter"/>
</dbReference>
<dbReference type="PANTHER" id="PTHR44314">
    <property type="entry name" value="CILIA- AND FLAGELLA-ASSOCIATED PROTEIN 70"/>
    <property type="match status" value="1"/>
</dbReference>
<feature type="compositionally biased region" description="Basic and acidic residues" evidence="3">
    <location>
        <begin position="132"/>
        <end position="148"/>
    </location>
</feature>
<evidence type="ECO:0000313" key="4">
    <source>
        <dbReference type="EMBL" id="ETB56526.1"/>
    </source>
</evidence>
<sequence>MEYKEKPEGPFIVSFCVTNFTSSDDSFGYTIKLTDFYNNSYESNIITKNNLRNINFSSNYIGIDEDNAINDVVEKFINLDIFVNINDNLICIGKENIKLFPFLHEQLTITKDVIISYKYQDKSLDQICQNNEENKNSKKEDDIQDGEKKKKKKKKKNSSKNKITKQDQLLTQNIDARFCITLNINTLIGEYAGRLNHNIMTMHVEGVFNVHNNLEEKILKKNSYSFQIMFLDLCLNDGKLVKDDQSDQYKIVWNQNDIYKYRNVKETEYIYNFLLYETFNINAYLLCLNDGKRRSANTTSTSIVEDLSGKFEVNVTDLISNKVINTKYKLQLLENSKKAKEDEDEKKNDKTFIFANSYILLTIQFYKPFLKRKLIESPLNLDCFKNLTIQNVKDVIDKKNENISDLFNSYILNGIELINTEIDKLGKNEHIKLYQMSKEYSNFLNNLKENEKYINLYNNIKNVMIKIMYELINKNIYKNFNLNDYKSFKGEQIDESMNENKEKKNIIQEKVQDGDNENNNIDCKNYISDENTNYIYTQLFNIMAESCNVVINNYFEKKQDINNSSINEIKNKNNIKDIEQYLFTIFCENEFLLKNKKNENFAEAILIILFKKIYSLYDYKKNDMEILENHKYNHIINIIENISGDNSDGINKSTPNIDQSYIYNKMEEKEKKTYSSNNNNNDIKGLILSIYTKNKSENNSNSYLIDYIENYEHVQKNNDQDTHTKGENEENEKNEKKKNIDKHEDIISIFNLKQNKEIKNLFTYILYKYSKILLITNNINQFGKQNNEQEQQAKYTEYCTQNERNTFITQNSNSNNLEYNDCFEYHSNYDSYQKYIQPQKIQSAILSLSTYIQLTNFENIESILMLSLLYLNTQKYDEAIQIANYLIEILKENKSEDKSKDEMDMKSLYLHSSFNYNKICISKEICIYIKALCYFFQHNYIYYYINMNIILNTNENVIQKEIEKNSNFFKNENLKKTSNVYVYDNSNDQNELNEINLQKDEKADKKSLKKKKNEDKENRNMEKKKTNENDKVQADDTFKRLELDNTNLSNTNVDNTKLSNTNVDNTKLSNTNVDNTKNSPRPLNDIEKEKEKKLSKKKEENLLVVKKITTINCSEVNINDIPLKDKYMILFLIYCLKFNILNIVMYIYENNKMFLTDATLKTSLYRQLIIRLFFSLKDFTKCIKIIDETKEYNNNLDILYIYAESLYKLKDYKKSITYLKEYLDLCAYDNIRAKIYIQLTKLYICLNQYEDSKTMIKNSLQINKTSYAYLYFSYYYFKKKKYIYAYKLLYKSNEINIFNHKIWASLSIILLHLNMKNEADKCLNNFIKMKRYKKETIMEIIEAYKELGYEKSEKQLLNFLSQQINDNCGE</sequence>
<dbReference type="InterPro" id="IPR052628">
    <property type="entry name" value="CFAP70"/>
</dbReference>
<feature type="region of interest" description="Disordered" evidence="3">
    <location>
        <begin position="994"/>
        <end position="1092"/>
    </location>
</feature>
<feature type="region of interest" description="Disordered" evidence="3">
    <location>
        <begin position="718"/>
        <end position="738"/>
    </location>
</feature>
<evidence type="ECO:0000256" key="3">
    <source>
        <dbReference type="SAM" id="MobiDB-lite"/>
    </source>
</evidence>
<dbReference type="Pfam" id="PF12895">
    <property type="entry name" value="ANAPC3"/>
    <property type="match status" value="1"/>
</dbReference>
<feature type="region of interest" description="Disordered" evidence="3">
    <location>
        <begin position="130"/>
        <end position="164"/>
    </location>
</feature>
<dbReference type="GO" id="GO:0031514">
    <property type="term" value="C:motile cilium"/>
    <property type="evidence" value="ECO:0007669"/>
    <property type="project" value="TreeGrafter"/>
</dbReference>
<keyword evidence="1" id="KW-0677">Repeat</keyword>
<evidence type="ECO:0000256" key="1">
    <source>
        <dbReference type="ARBA" id="ARBA00022737"/>
    </source>
</evidence>
<name>V7PAE3_PLAYE</name>
<gene>
    <name evidence="4" type="ORF">YYC_05380</name>
</gene>
<dbReference type="GO" id="GO:0070062">
    <property type="term" value="C:extracellular exosome"/>
    <property type="evidence" value="ECO:0007669"/>
    <property type="project" value="TreeGrafter"/>
</dbReference>
<protein>
    <recommendedName>
        <fullName evidence="6">Tetratricopeptide repeat protein</fullName>
    </recommendedName>
</protein>
<accession>V7PAE3</accession>
<feature type="compositionally biased region" description="Polar residues" evidence="3">
    <location>
        <begin position="1044"/>
        <end position="1081"/>
    </location>
</feature>
<dbReference type="OrthoDB" id="377693at2759"/>
<dbReference type="SUPFAM" id="SSF48452">
    <property type="entry name" value="TPR-like"/>
    <property type="match status" value="1"/>
</dbReference>
<dbReference type="EMBL" id="KI635815">
    <property type="protein sequence ID" value="ETB56526.1"/>
    <property type="molecule type" value="Genomic_DNA"/>
</dbReference>
<feature type="compositionally biased region" description="Basic residues" evidence="3">
    <location>
        <begin position="149"/>
        <end position="163"/>
    </location>
</feature>
<organism evidence="4 5">
    <name type="scientific">Plasmodium yoelii 17X</name>
    <dbReference type="NCBI Taxonomy" id="1323249"/>
    <lineage>
        <taxon>Eukaryota</taxon>
        <taxon>Sar</taxon>
        <taxon>Alveolata</taxon>
        <taxon>Apicomplexa</taxon>
        <taxon>Aconoidasida</taxon>
        <taxon>Haemosporida</taxon>
        <taxon>Plasmodiidae</taxon>
        <taxon>Plasmodium</taxon>
        <taxon>Plasmodium (Vinckeia)</taxon>
    </lineage>
</organism>
<dbReference type="Gene3D" id="1.25.40.10">
    <property type="entry name" value="Tetratricopeptide repeat domain"/>
    <property type="match status" value="1"/>
</dbReference>